<protein>
    <recommendedName>
        <fullName evidence="4">HpcH/HpaI aldolase/citrate lyase domain-containing protein</fullName>
    </recommendedName>
</protein>
<accession>A0A382TC20</accession>
<comment type="similarity">
    <text evidence="1">Belongs to the HpcH/HpaI aldolase family.</text>
</comment>
<evidence type="ECO:0000256" key="3">
    <source>
        <dbReference type="ARBA" id="ARBA00023239"/>
    </source>
</evidence>
<dbReference type="EMBL" id="UINC01135448">
    <property type="protein sequence ID" value="SVD19596.1"/>
    <property type="molecule type" value="Genomic_DNA"/>
</dbReference>
<feature type="non-terminal residue" evidence="5">
    <location>
        <position position="185"/>
    </location>
</feature>
<keyword evidence="3" id="KW-0456">Lyase</keyword>
<sequence length="185" mass="20527">VLFFDALTRFRQRLADGEVLLGPAVHFTDPQASDALAENSDFIWYDLEHHAMSIEALRNHLMVARNRGIPGIVRVSVSDTEFYKTILDVGASGVVVPQVYSAEETRRVVDVCRYPTQGARGFYPLISMNYGRMDLNEHCRLANENVFVTIMVETAQAGEEIEDILAIDGLDSVVLGLMDLSGSYG</sequence>
<dbReference type="AlphaFoldDB" id="A0A382TC20"/>
<dbReference type="GO" id="GO:0016832">
    <property type="term" value="F:aldehyde-lyase activity"/>
    <property type="evidence" value="ECO:0007669"/>
    <property type="project" value="TreeGrafter"/>
</dbReference>
<dbReference type="InterPro" id="IPR015813">
    <property type="entry name" value="Pyrv/PenolPyrv_kinase-like_dom"/>
</dbReference>
<organism evidence="5">
    <name type="scientific">marine metagenome</name>
    <dbReference type="NCBI Taxonomy" id="408172"/>
    <lineage>
        <taxon>unclassified sequences</taxon>
        <taxon>metagenomes</taxon>
        <taxon>ecological metagenomes</taxon>
    </lineage>
</organism>
<gene>
    <name evidence="5" type="ORF">METZ01_LOCUS372450</name>
</gene>
<proteinExistence type="inferred from homology"/>
<dbReference type="InterPro" id="IPR005000">
    <property type="entry name" value="Aldolase/citrate-lyase_domain"/>
</dbReference>
<dbReference type="Pfam" id="PF03328">
    <property type="entry name" value="HpcH_HpaI"/>
    <property type="match status" value="1"/>
</dbReference>
<evidence type="ECO:0000313" key="5">
    <source>
        <dbReference type="EMBL" id="SVD19596.1"/>
    </source>
</evidence>
<reference evidence="5" key="1">
    <citation type="submission" date="2018-05" db="EMBL/GenBank/DDBJ databases">
        <authorList>
            <person name="Lanie J.A."/>
            <person name="Ng W.-L."/>
            <person name="Kazmierczak K.M."/>
            <person name="Andrzejewski T.M."/>
            <person name="Davidsen T.M."/>
            <person name="Wayne K.J."/>
            <person name="Tettelin H."/>
            <person name="Glass J.I."/>
            <person name="Rusch D."/>
            <person name="Podicherti R."/>
            <person name="Tsui H.-C.T."/>
            <person name="Winkler M.E."/>
        </authorList>
    </citation>
    <scope>NUCLEOTIDE SEQUENCE</scope>
</reference>
<keyword evidence="2" id="KW-0479">Metal-binding</keyword>
<dbReference type="InterPro" id="IPR050251">
    <property type="entry name" value="HpcH-HpaI_aldolase"/>
</dbReference>
<dbReference type="Gene3D" id="3.20.20.60">
    <property type="entry name" value="Phosphoenolpyruvate-binding domains"/>
    <property type="match status" value="1"/>
</dbReference>
<evidence type="ECO:0000256" key="1">
    <source>
        <dbReference type="ARBA" id="ARBA00005568"/>
    </source>
</evidence>
<dbReference type="GO" id="GO:0005737">
    <property type="term" value="C:cytoplasm"/>
    <property type="evidence" value="ECO:0007669"/>
    <property type="project" value="TreeGrafter"/>
</dbReference>
<dbReference type="PANTHER" id="PTHR30502:SF0">
    <property type="entry name" value="PHOSPHOENOLPYRUVATE CARBOXYLASE FAMILY PROTEIN"/>
    <property type="match status" value="1"/>
</dbReference>
<dbReference type="GO" id="GO:0046872">
    <property type="term" value="F:metal ion binding"/>
    <property type="evidence" value="ECO:0007669"/>
    <property type="project" value="UniProtKB-KW"/>
</dbReference>
<feature type="domain" description="HpcH/HpaI aldolase/citrate lyase" evidence="4">
    <location>
        <begin position="33"/>
        <end position="183"/>
    </location>
</feature>
<dbReference type="InterPro" id="IPR040442">
    <property type="entry name" value="Pyrv_kinase-like_dom_sf"/>
</dbReference>
<evidence type="ECO:0000256" key="2">
    <source>
        <dbReference type="ARBA" id="ARBA00022723"/>
    </source>
</evidence>
<feature type="non-terminal residue" evidence="5">
    <location>
        <position position="1"/>
    </location>
</feature>
<dbReference type="PANTHER" id="PTHR30502">
    <property type="entry name" value="2-KETO-3-DEOXY-L-RHAMNONATE ALDOLASE"/>
    <property type="match status" value="1"/>
</dbReference>
<evidence type="ECO:0000259" key="4">
    <source>
        <dbReference type="Pfam" id="PF03328"/>
    </source>
</evidence>
<name>A0A382TC20_9ZZZZ</name>
<dbReference type="SUPFAM" id="SSF51621">
    <property type="entry name" value="Phosphoenolpyruvate/pyruvate domain"/>
    <property type="match status" value="1"/>
</dbReference>